<gene>
    <name evidence="2" type="ORF">IAC43_07485</name>
</gene>
<dbReference type="AlphaFoldDB" id="A0A9D1H6Y3"/>
<dbReference type="EMBL" id="DVLW01000204">
    <property type="protein sequence ID" value="HIT95012.1"/>
    <property type="molecule type" value="Genomic_DNA"/>
</dbReference>
<accession>A0A9D1H6Y3</accession>
<dbReference type="SUPFAM" id="SSF50475">
    <property type="entry name" value="FMN-binding split barrel"/>
    <property type="match status" value="1"/>
</dbReference>
<sequence>MEKVLEFLQKAKTWYLATVEGDQPRVRPFGAQMVYNGKLYITTSNQKNVYKQMMVNPKVEICGMDDTGRWIRITGKLVEDTSVEAKQAMLDANPGL</sequence>
<comment type="caution">
    <text evidence="2">The sequence shown here is derived from an EMBL/GenBank/DDBJ whole genome shotgun (WGS) entry which is preliminary data.</text>
</comment>
<reference evidence="2" key="1">
    <citation type="submission" date="2020-10" db="EMBL/GenBank/DDBJ databases">
        <authorList>
            <person name="Gilroy R."/>
        </authorList>
    </citation>
    <scope>NUCLEOTIDE SEQUENCE</scope>
    <source>
        <strain evidence="2">ChiBcec7-5410</strain>
    </source>
</reference>
<evidence type="ECO:0000259" key="1">
    <source>
        <dbReference type="Pfam" id="PF01243"/>
    </source>
</evidence>
<evidence type="ECO:0000313" key="3">
    <source>
        <dbReference type="Proteomes" id="UP000824160"/>
    </source>
</evidence>
<feature type="domain" description="Pyridoxamine 5'-phosphate oxidase N-terminal" evidence="1">
    <location>
        <begin position="2"/>
        <end position="89"/>
    </location>
</feature>
<dbReference type="Pfam" id="PF01243">
    <property type="entry name" value="PNPOx_N"/>
    <property type="match status" value="1"/>
</dbReference>
<feature type="non-terminal residue" evidence="2">
    <location>
        <position position="96"/>
    </location>
</feature>
<organism evidence="2 3">
    <name type="scientific">Candidatus Faecivivens stercoripullorum</name>
    <dbReference type="NCBI Taxonomy" id="2840805"/>
    <lineage>
        <taxon>Bacteria</taxon>
        <taxon>Bacillati</taxon>
        <taxon>Bacillota</taxon>
        <taxon>Clostridia</taxon>
        <taxon>Eubacteriales</taxon>
        <taxon>Oscillospiraceae</taxon>
        <taxon>Oscillospiraceae incertae sedis</taxon>
        <taxon>Candidatus Faecivivens</taxon>
    </lineage>
</organism>
<protein>
    <submittedName>
        <fullName evidence="2">Pyridoxamine 5'-phosphate oxidase family protein</fullName>
    </submittedName>
</protein>
<evidence type="ECO:0000313" key="2">
    <source>
        <dbReference type="EMBL" id="HIT95012.1"/>
    </source>
</evidence>
<dbReference type="InterPro" id="IPR011576">
    <property type="entry name" value="Pyridox_Oxase_N"/>
</dbReference>
<proteinExistence type="predicted"/>
<dbReference type="InterPro" id="IPR012349">
    <property type="entry name" value="Split_barrel_FMN-bd"/>
</dbReference>
<name>A0A9D1H6Y3_9FIRM</name>
<reference evidence="2" key="2">
    <citation type="journal article" date="2021" name="PeerJ">
        <title>Extensive microbial diversity within the chicken gut microbiome revealed by metagenomics and culture.</title>
        <authorList>
            <person name="Gilroy R."/>
            <person name="Ravi A."/>
            <person name="Getino M."/>
            <person name="Pursley I."/>
            <person name="Horton D.L."/>
            <person name="Alikhan N.F."/>
            <person name="Baker D."/>
            <person name="Gharbi K."/>
            <person name="Hall N."/>
            <person name="Watson M."/>
            <person name="Adriaenssens E.M."/>
            <person name="Foster-Nyarko E."/>
            <person name="Jarju S."/>
            <person name="Secka A."/>
            <person name="Antonio M."/>
            <person name="Oren A."/>
            <person name="Chaudhuri R.R."/>
            <person name="La Ragione R."/>
            <person name="Hildebrand F."/>
            <person name="Pallen M.J."/>
        </authorList>
    </citation>
    <scope>NUCLEOTIDE SEQUENCE</scope>
    <source>
        <strain evidence="2">ChiBcec7-5410</strain>
    </source>
</reference>
<dbReference type="Proteomes" id="UP000824160">
    <property type="component" value="Unassembled WGS sequence"/>
</dbReference>
<dbReference type="Gene3D" id="2.30.110.10">
    <property type="entry name" value="Electron Transport, Fmn-binding Protein, Chain A"/>
    <property type="match status" value="1"/>
</dbReference>